<evidence type="ECO:0000313" key="3">
    <source>
        <dbReference type="Proteomes" id="UP000270046"/>
    </source>
</evidence>
<keyword evidence="1" id="KW-0472">Membrane</keyword>
<keyword evidence="1" id="KW-1133">Transmembrane helix</keyword>
<organism evidence="2 3">
    <name type="scientific">Mucilaginibacter celer</name>
    <dbReference type="NCBI Taxonomy" id="2305508"/>
    <lineage>
        <taxon>Bacteria</taxon>
        <taxon>Pseudomonadati</taxon>
        <taxon>Bacteroidota</taxon>
        <taxon>Sphingobacteriia</taxon>
        <taxon>Sphingobacteriales</taxon>
        <taxon>Sphingobacteriaceae</taxon>
        <taxon>Mucilaginibacter</taxon>
    </lineage>
</organism>
<gene>
    <name evidence="2" type="ORF">HYN43_022815</name>
</gene>
<name>A0A494W330_9SPHI</name>
<dbReference type="EMBL" id="CP032869">
    <property type="protein sequence ID" value="AYL97948.1"/>
    <property type="molecule type" value="Genomic_DNA"/>
</dbReference>
<evidence type="ECO:0000313" key="2">
    <source>
        <dbReference type="EMBL" id="AYL97948.1"/>
    </source>
</evidence>
<keyword evidence="1" id="KW-0812">Transmembrane</keyword>
<reference evidence="2 3" key="1">
    <citation type="submission" date="2018-10" db="EMBL/GenBank/DDBJ databases">
        <title>Genome sequencing of Mucilaginibacter sp. HYN0043.</title>
        <authorList>
            <person name="Kim M."/>
            <person name="Yi H."/>
        </authorList>
    </citation>
    <scope>NUCLEOTIDE SEQUENCE [LARGE SCALE GENOMIC DNA]</scope>
    <source>
        <strain evidence="2 3">HYN0043</strain>
    </source>
</reference>
<sequence length="542" mass="64104">MPFFKSLVSIGVTRTELKNINEQSLIRIEKRLLAEQRLGGTVSKNDIDQVFNAIRKYPDVFRIFAGYDCFYGILTGYDAERLDRIERFDNETMERIRFVIAEYLQDEIYQYINQALNNNNWNDVRVLLHYRTFFTPAVFNIILSRFNSKIAGALALMKTKPKHQDLEARLAFLTDADFYLTLNEADSRYFTENINTIIDFITTNRPYTHRRAFFRKLLKAMLHFDNINYALTRRINQTYFDYGRTHNIGYGLLIGGILLFIFFLIRISSGPTTYQPRQNRWASESESVLGERPYQAEQMHIDMQNFVEARLYPLNYPVNSWNNETLLYKYRNPFDLPLFSGDFQSIKHSDKKSISIFNNTLNDCIAILYFDQHYNRYTNKYNLLDRDNPVHIHALYIPPHDSIKVDFSMYLIRFYMGKRPARFNAYRHYVYPDSADTKFSKFTSVDSLLFSRGIVFSRRDDNKEPNQDLIITQPNSTAYKLSWTGMFPFYLSRNWTEEIDRRMPDSSTVNKALILDLKRYNNNVDLSADGDRQIRTFLPGYD</sequence>
<evidence type="ECO:0000256" key="1">
    <source>
        <dbReference type="SAM" id="Phobius"/>
    </source>
</evidence>
<keyword evidence="3" id="KW-1185">Reference proteome</keyword>
<accession>A0A494W330</accession>
<protein>
    <submittedName>
        <fullName evidence="2">Uncharacterized protein</fullName>
    </submittedName>
</protein>
<dbReference type="RefSeq" id="WP_119406231.1">
    <property type="nucleotide sequence ID" value="NZ_CP032869.1"/>
</dbReference>
<dbReference type="Proteomes" id="UP000270046">
    <property type="component" value="Chromosome"/>
</dbReference>
<proteinExistence type="predicted"/>
<dbReference type="AlphaFoldDB" id="A0A494W330"/>
<feature type="transmembrane region" description="Helical" evidence="1">
    <location>
        <begin position="248"/>
        <end position="267"/>
    </location>
</feature>
<dbReference type="KEGG" id="muh:HYN43_022815"/>